<dbReference type="InterPro" id="IPR000531">
    <property type="entry name" value="Beta-barrel_TonB"/>
</dbReference>
<dbReference type="EMBL" id="MAAO01000002">
    <property type="protein sequence ID" value="OUR99625.1"/>
    <property type="molecule type" value="Genomic_DNA"/>
</dbReference>
<dbReference type="PROSITE" id="PS52016">
    <property type="entry name" value="TONB_DEPENDENT_REC_3"/>
    <property type="match status" value="1"/>
</dbReference>
<keyword evidence="9 10" id="KW-0998">Cell outer membrane</keyword>
<dbReference type="Gene3D" id="2.40.170.20">
    <property type="entry name" value="TonB-dependent receptor, beta-barrel domain"/>
    <property type="match status" value="1"/>
</dbReference>
<evidence type="ECO:0000256" key="3">
    <source>
        <dbReference type="ARBA" id="ARBA00022452"/>
    </source>
</evidence>
<evidence type="ECO:0008006" key="16">
    <source>
        <dbReference type="Google" id="ProtNLM"/>
    </source>
</evidence>
<keyword evidence="8" id="KW-0675">Receptor</keyword>
<dbReference type="GO" id="GO:0015344">
    <property type="term" value="F:siderophore uptake transmembrane transporter activity"/>
    <property type="evidence" value="ECO:0007669"/>
    <property type="project" value="TreeGrafter"/>
</dbReference>
<keyword evidence="7 10" id="KW-0472">Membrane</keyword>
<evidence type="ECO:0000256" key="5">
    <source>
        <dbReference type="ARBA" id="ARBA00022729"/>
    </source>
</evidence>
<dbReference type="InterPro" id="IPR012910">
    <property type="entry name" value="Plug_dom"/>
</dbReference>
<keyword evidence="5" id="KW-0732">Signal</keyword>
<keyword evidence="2 10" id="KW-0813">Transport</keyword>
<protein>
    <recommendedName>
        <fullName evidence="16">TonB-dependent receptor</fullName>
    </recommendedName>
</protein>
<proteinExistence type="inferred from homology"/>
<accession>A0A1Y5FHE6</accession>
<comment type="similarity">
    <text evidence="10 11">Belongs to the TonB-dependent receptor family.</text>
</comment>
<evidence type="ECO:0000256" key="1">
    <source>
        <dbReference type="ARBA" id="ARBA00004571"/>
    </source>
</evidence>
<reference evidence="15" key="1">
    <citation type="journal article" date="2017" name="Proc. Natl. Acad. Sci. U.S.A.">
        <title>Simulation of Deepwater Horizon oil plume reveals substrate specialization within a complex community of hydrocarbon-degraders.</title>
        <authorList>
            <person name="Hu P."/>
            <person name="Dubinsky E.A."/>
            <person name="Probst A.J."/>
            <person name="Wang J."/>
            <person name="Sieber C.M.K."/>
            <person name="Tom L.M."/>
            <person name="Gardinali P."/>
            <person name="Banfield J.F."/>
            <person name="Atlas R.M."/>
            <person name="Andersen G.L."/>
        </authorList>
    </citation>
    <scope>NUCLEOTIDE SEQUENCE [LARGE SCALE GENOMIC DNA]</scope>
</reference>
<evidence type="ECO:0000256" key="2">
    <source>
        <dbReference type="ARBA" id="ARBA00022448"/>
    </source>
</evidence>
<dbReference type="PANTHER" id="PTHR30069:SF29">
    <property type="entry name" value="HEMOGLOBIN AND HEMOGLOBIN-HAPTOGLOBIN-BINDING PROTEIN 1-RELATED"/>
    <property type="match status" value="1"/>
</dbReference>
<evidence type="ECO:0000256" key="11">
    <source>
        <dbReference type="RuleBase" id="RU003357"/>
    </source>
</evidence>
<evidence type="ECO:0000259" key="12">
    <source>
        <dbReference type="Pfam" id="PF00593"/>
    </source>
</evidence>
<keyword evidence="6 11" id="KW-0798">TonB box</keyword>
<dbReference type="InterPro" id="IPR036942">
    <property type="entry name" value="Beta-barrel_TonB_sf"/>
</dbReference>
<gene>
    <name evidence="14" type="ORF">A9Q84_00980</name>
</gene>
<dbReference type="SUPFAM" id="SSF56935">
    <property type="entry name" value="Porins"/>
    <property type="match status" value="1"/>
</dbReference>
<dbReference type="Pfam" id="PF00593">
    <property type="entry name" value="TonB_dep_Rec_b-barrel"/>
    <property type="match status" value="1"/>
</dbReference>
<dbReference type="Pfam" id="PF07715">
    <property type="entry name" value="Plug"/>
    <property type="match status" value="1"/>
</dbReference>
<dbReference type="PANTHER" id="PTHR30069">
    <property type="entry name" value="TONB-DEPENDENT OUTER MEMBRANE RECEPTOR"/>
    <property type="match status" value="1"/>
</dbReference>
<comment type="subcellular location">
    <subcellularLocation>
        <location evidence="1 10">Cell outer membrane</location>
        <topology evidence="1 10">Multi-pass membrane protein</topology>
    </subcellularLocation>
</comment>
<feature type="domain" description="TonB-dependent receptor-like beta-barrel" evidence="12">
    <location>
        <begin position="239"/>
        <end position="620"/>
    </location>
</feature>
<name>A0A1Y5FHE6_9BACT</name>
<dbReference type="InterPro" id="IPR039426">
    <property type="entry name" value="TonB-dep_rcpt-like"/>
</dbReference>
<comment type="caution">
    <text evidence="14">The sequence shown here is derived from an EMBL/GenBank/DDBJ whole genome shotgun (WGS) entry which is preliminary data.</text>
</comment>
<feature type="domain" description="TonB-dependent receptor plug" evidence="13">
    <location>
        <begin position="49"/>
        <end position="155"/>
    </location>
</feature>
<evidence type="ECO:0000256" key="7">
    <source>
        <dbReference type="ARBA" id="ARBA00023136"/>
    </source>
</evidence>
<keyword evidence="3 10" id="KW-1134">Transmembrane beta strand</keyword>
<dbReference type="Gene3D" id="2.170.130.10">
    <property type="entry name" value="TonB-dependent receptor, plug domain"/>
    <property type="match status" value="1"/>
</dbReference>
<evidence type="ECO:0000256" key="6">
    <source>
        <dbReference type="ARBA" id="ARBA00023077"/>
    </source>
</evidence>
<dbReference type="AlphaFoldDB" id="A0A1Y5FHE6"/>
<dbReference type="Proteomes" id="UP000196531">
    <property type="component" value="Unassembled WGS sequence"/>
</dbReference>
<evidence type="ECO:0000313" key="15">
    <source>
        <dbReference type="Proteomes" id="UP000196531"/>
    </source>
</evidence>
<sequence>MMKKIFFFALALGLTNFSYSKEAPNYFSYSLEDLLNVKVSVASRYVETINESPSNVTVFTSQEISQMGIKTLGKLLEHVPSFSVSNLGDRKALSVRGQRSYSHVLLLVDGIRMNEGLFGGFYLLSNDFSLRRVEKVEIIRGPGSAMFGANAYFGVIKITTKSKKKEFHIEAGSAKQINVSASLFHKIGKFELDLYSEVYQDNDYEYETYQDTTLSGNGSVSTAGAVPKAKDSKERLDTGLKMRFENYNLDLIYSVRKYLGGSNLDGNSYSKDQNKTEVYNFGLEFGHLLELGDEESLKNSFSFVEGYFSPFGYKGTTNGSDTFSGWDSTERRFNFNSIYKKEFSTTLRIVSGIEIHNVRLVEDLSYSNFDSSGTHQGEIIENGPQFPGPSITDSGLFLQIQKKFSELLNLTAGVRVDSNSVSGSSINPRLSIISNILTKTTAKLIYGEAFRSPTIGELYQNTTFVKGNPNLGPEKVKTYELTLIQNFLKSRIQGTYYINFSKDEIEGYVNGSVFNFRNNKKNRREGIELEMVNELPNNFSIKSSFSHNFKLEKTEAVVPDYLTMGSLIVNWNRSKWNFNINGIYKHKYKELKQDSLFLINTKIEYSIDKQVKVFTYFDNLFDDEFLNTTFVRTNHQTNRGRMLSVGLEFNY</sequence>
<keyword evidence="4 10" id="KW-0812">Transmembrane</keyword>
<dbReference type="GO" id="GO:0009279">
    <property type="term" value="C:cell outer membrane"/>
    <property type="evidence" value="ECO:0007669"/>
    <property type="project" value="UniProtKB-SubCell"/>
</dbReference>
<evidence type="ECO:0000256" key="4">
    <source>
        <dbReference type="ARBA" id="ARBA00022692"/>
    </source>
</evidence>
<organism evidence="14 15">
    <name type="scientific">Halobacteriovorax marinus</name>
    <dbReference type="NCBI Taxonomy" id="97084"/>
    <lineage>
        <taxon>Bacteria</taxon>
        <taxon>Pseudomonadati</taxon>
        <taxon>Bdellovibrionota</taxon>
        <taxon>Bacteriovoracia</taxon>
        <taxon>Bacteriovoracales</taxon>
        <taxon>Halobacteriovoraceae</taxon>
        <taxon>Halobacteriovorax</taxon>
    </lineage>
</organism>
<evidence type="ECO:0000256" key="8">
    <source>
        <dbReference type="ARBA" id="ARBA00023170"/>
    </source>
</evidence>
<dbReference type="InterPro" id="IPR037066">
    <property type="entry name" value="Plug_dom_sf"/>
</dbReference>
<evidence type="ECO:0000256" key="9">
    <source>
        <dbReference type="ARBA" id="ARBA00023237"/>
    </source>
</evidence>
<evidence type="ECO:0000313" key="14">
    <source>
        <dbReference type="EMBL" id="OUR99625.1"/>
    </source>
</evidence>
<evidence type="ECO:0000259" key="13">
    <source>
        <dbReference type="Pfam" id="PF07715"/>
    </source>
</evidence>
<dbReference type="GO" id="GO:0044718">
    <property type="term" value="P:siderophore transmembrane transport"/>
    <property type="evidence" value="ECO:0007669"/>
    <property type="project" value="TreeGrafter"/>
</dbReference>
<evidence type="ECO:0000256" key="10">
    <source>
        <dbReference type="PROSITE-ProRule" id="PRU01360"/>
    </source>
</evidence>